<dbReference type="Proteomes" id="UP001408789">
    <property type="component" value="Unassembled WGS sequence"/>
</dbReference>
<gene>
    <name evidence="2" type="ORF">SSX86_018219</name>
</gene>
<evidence type="ECO:0000313" key="2">
    <source>
        <dbReference type="EMBL" id="KAK9061039.1"/>
    </source>
</evidence>
<feature type="compositionally biased region" description="Low complexity" evidence="1">
    <location>
        <begin position="377"/>
        <end position="392"/>
    </location>
</feature>
<sequence length="690" mass="73687">MNNHDEQQSLGDRDVDDQHKSTEDSSPVPHVEAITDERSGDSSTRRNGDGTGLAARLTDLFVGDGENDGDLLIQQSAQGTVMQWLQALDLQVMGACRADERLKPLLKLNVSSGVAEDRLLSHLSQHFEPSEVGLLARCLCVPLVSVRVGKIDKQGTLLIPKSARGNLTLSLLPTSDLCLSFLGDDGRVERLSTLKNTSDCSSVMIEGISADNCGRSFMIRIPTFAEPFYFWCSEKSILLGNELLDKMKNLLVKKPSLAELTGISDSRLKCFVAHLRTYLVGSSTRVCNDAAVKSSTTTFSTTSLGPSATGRSSQPALKSSRGRIFSVQGSLSPKASSFKEGPPRNLISLKNAVRDRLRRKGETGILSCVENLDTISVSSPSSTNSSTPYQSSEGRISESAGDMPMFPLITGLEVGLPEKAAEDTSFVSSKPPLTPFSPYYCWCPPVVSTLQYTVTSSQMLPISVAEPFTLPPLSSLLTGSTPSSSSSSSLLTSKPTLNLGEVPPFFPEPLIRLPLSMPTSQEIPLFTPLMTDPIVHIPVMDICSSGQAYLVSGGPAMNVTIPPLHQALVSPLIQETDSLPEKSARDTLRLLISGSSQLPSVLAHVDGNQNALSSGSRGLYGGATDVNHAIANSIAAMGLVSLTERSGDVMRRCLDGDDLVDLLGETVDSGGTCQNNDDSNFYDSGDGKNQ</sequence>
<proteinExistence type="predicted"/>
<dbReference type="AlphaFoldDB" id="A0AAP0CQH8"/>
<feature type="compositionally biased region" description="Basic and acidic residues" evidence="1">
    <location>
        <begin position="1"/>
        <end position="23"/>
    </location>
</feature>
<evidence type="ECO:0008006" key="4">
    <source>
        <dbReference type="Google" id="ProtNLM"/>
    </source>
</evidence>
<dbReference type="EMBL" id="JBCNJP010000019">
    <property type="protein sequence ID" value="KAK9061039.1"/>
    <property type="molecule type" value="Genomic_DNA"/>
</dbReference>
<evidence type="ECO:0000313" key="3">
    <source>
        <dbReference type="Proteomes" id="UP001408789"/>
    </source>
</evidence>
<reference evidence="2 3" key="1">
    <citation type="submission" date="2024-04" db="EMBL/GenBank/DDBJ databases">
        <title>The reference genome of an endangered Asteraceae, Deinandra increscens subsp. villosa, native to the Central Coast of California.</title>
        <authorList>
            <person name="Guilliams M."/>
            <person name="Hasenstab-Lehman K."/>
            <person name="Meyer R."/>
            <person name="Mcevoy S."/>
        </authorList>
    </citation>
    <scope>NUCLEOTIDE SEQUENCE [LARGE SCALE GENOMIC DNA]</scope>
    <source>
        <tissue evidence="2">Leaf</tissue>
    </source>
</reference>
<organism evidence="2 3">
    <name type="scientific">Deinandra increscens subsp. villosa</name>
    <dbReference type="NCBI Taxonomy" id="3103831"/>
    <lineage>
        <taxon>Eukaryota</taxon>
        <taxon>Viridiplantae</taxon>
        <taxon>Streptophyta</taxon>
        <taxon>Embryophyta</taxon>
        <taxon>Tracheophyta</taxon>
        <taxon>Spermatophyta</taxon>
        <taxon>Magnoliopsida</taxon>
        <taxon>eudicotyledons</taxon>
        <taxon>Gunneridae</taxon>
        <taxon>Pentapetalae</taxon>
        <taxon>asterids</taxon>
        <taxon>campanulids</taxon>
        <taxon>Asterales</taxon>
        <taxon>Asteraceae</taxon>
        <taxon>Asteroideae</taxon>
        <taxon>Heliantheae alliance</taxon>
        <taxon>Madieae</taxon>
        <taxon>Madiinae</taxon>
        <taxon>Deinandra</taxon>
    </lineage>
</organism>
<protein>
    <recommendedName>
        <fullName evidence="4">Flocculation protein</fullName>
    </recommendedName>
</protein>
<feature type="compositionally biased region" description="Basic and acidic residues" evidence="1">
    <location>
        <begin position="33"/>
        <end position="48"/>
    </location>
</feature>
<evidence type="ECO:0000256" key="1">
    <source>
        <dbReference type="SAM" id="MobiDB-lite"/>
    </source>
</evidence>
<name>A0AAP0CQH8_9ASTR</name>
<feature type="region of interest" description="Disordered" evidence="1">
    <location>
        <begin position="1"/>
        <end position="51"/>
    </location>
</feature>
<keyword evidence="3" id="KW-1185">Reference proteome</keyword>
<comment type="caution">
    <text evidence="2">The sequence shown here is derived from an EMBL/GenBank/DDBJ whole genome shotgun (WGS) entry which is preliminary data.</text>
</comment>
<dbReference type="PANTHER" id="PTHR36741">
    <property type="entry name" value="OS07G0100500 PROTEIN"/>
    <property type="match status" value="1"/>
</dbReference>
<feature type="region of interest" description="Disordered" evidence="1">
    <location>
        <begin position="377"/>
        <end position="396"/>
    </location>
</feature>
<accession>A0AAP0CQH8</accession>
<dbReference type="PANTHER" id="PTHR36741:SF1">
    <property type="entry name" value="OS07G0100500 PROTEIN"/>
    <property type="match status" value="1"/>
</dbReference>